<dbReference type="PANTHER" id="PTHR22940">
    <property type="entry name" value="TIMEOUT/TIMELESS-2"/>
    <property type="match status" value="1"/>
</dbReference>
<feature type="domain" description="Timeless C-terminal" evidence="3">
    <location>
        <begin position="454"/>
        <end position="539"/>
    </location>
</feature>
<dbReference type="GO" id="GO:0031298">
    <property type="term" value="C:replication fork protection complex"/>
    <property type="evidence" value="ECO:0007669"/>
    <property type="project" value="TreeGrafter"/>
</dbReference>
<dbReference type="GO" id="GO:0043111">
    <property type="term" value="P:replication fork arrest"/>
    <property type="evidence" value="ECO:0007669"/>
    <property type="project" value="TreeGrafter"/>
</dbReference>
<feature type="compositionally biased region" description="Basic and acidic residues" evidence="2">
    <location>
        <begin position="572"/>
        <end position="603"/>
    </location>
</feature>
<evidence type="ECO:0000256" key="1">
    <source>
        <dbReference type="ARBA" id="ARBA00008174"/>
    </source>
</evidence>
<dbReference type="OrthoDB" id="310853at2759"/>
<feature type="compositionally biased region" description="Polar residues" evidence="2">
    <location>
        <begin position="722"/>
        <end position="731"/>
    </location>
</feature>
<gene>
    <name evidence="4" type="ORF">LOTGIDRAFT_230389</name>
</gene>
<dbReference type="Pfam" id="PF26019">
    <property type="entry name" value="HTH_TIMELESS"/>
    <property type="match status" value="1"/>
</dbReference>
<dbReference type="RefSeq" id="XP_009046361.1">
    <property type="nucleotide sequence ID" value="XM_009048113.1"/>
</dbReference>
<dbReference type="HOGENOM" id="CLU_350321_0_0_1"/>
<feature type="compositionally biased region" description="Basic residues" evidence="2">
    <location>
        <begin position="640"/>
        <end position="652"/>
    </location>
</feature>
<dbReference type="OMA" id="AWNCKMP"/>
<evidence type="ECO:0000256" key="2">
    <source>
        <dbReference type="SAM" id="MobiDB-lite"/>
    </source>
</evidence>
<dbReference type="Pfam" id="PF05029">
    <property type="entry name" value="TIMELESS_C"/>
    <property type="match status" value="1"/>
</dbReference>
<dbReference type="AlphaFoldDB" id="V4B5T0"/>
<dbReference type="STRING" id="225164.V4B5T0"/>
<keyword evidence="5" id="KW-1185">Reference proteome</keyword>
<evidence type="ECO:0000259" key="3">
    <source>
        <dbReference type="Pfam" id="PF05029"/>
    </source>
</evidence>
<evidence type="ECO:0000313" key="5">
    <source>
        <dbReference type="Proteomes" id="UP000030746"/>
    </source>
</evidence>
<feature type="compositionally biased region" description="Acidic residues" evidence="2">
    <location>
        <begin position="419"/>
        <end position="428"/>
    </location>
</feature>
<feature type="compositionally biased region" description="Polar residues" evidence="2">
    <location>
        <begin position="767"/>
        <end position="779"/>
    </location>
</feature>
<dbReference type="GeneID" id="20248281"/>
<dbReference type="InterPro" id="IPR044998">
    <property type="entry name" value="Timeless"/>
</dbReference>
<dbReference type="InterPro" id="IPR007725">
    <property type="entry name" value="TIMELESS_C"/>
</dbReference>
<sequence length="804" mass="93026">MIIDFSVEEEEMECTERAEQSFDFKNYLNTYAKGSIMKSYGLLLAEYQTNTTHTNHCIIKMFYRVAIELGYIGMLFQASIFRTFQLLMYGPYIKLPRYKEMVKFGTYLISHFVKAAEGNPKIFMEILFWKSSPEAMDIIHGYGYTANNKSKSSWTEEQEQEVLRLFEESSQVTDPEKDVADRIMERLTDPTKTRNQLIRQLKRQGLIDSAADLKTKKRYDTTQWREEEELVLRTLYDRYKDSDDPIGNILNSDDINRSKSHVISKLIELDIIYDKSQVDKKHKASRKKASVQWEEEDEIKLRALFEEHRHAEEPLRDILLSLIGKSKNQVIDKLIDLELICHRAEIDKKYKNKKKKAQKDVWGNYDGEENLPDFSSSDEETRQRRLDCTSNLLERAQNSDEEEHNEQSDKSASDSISSDLDDASDDDSDHGGHDSDPSPKGPSSSSSPVNMKEMISDIVKCGYKDQMKWLQKSLQRTAANRQKNNSRLPIAVVPLTEENENAMEDEKFLTFMRHIGFSPPSNEQEAFWRIPGELSPDELTCIVQGLELDDNDEPSNADQIPTSLLQQNKQSHQNDKKKAKEEKKLKKKQEKERKEKEKKENAERKKKLKSKLEALKESRKRKRSVNNNDSDSSDDEVSKRKQKPARKGRKIQKMVDSDSDSNKIIKLTNGQEEKMSESENNNNLSIHRKKSRTLQSDSESEINNENKDKSDKDDNKDDDIEMSNTDYRLQLQSESEVEESQVSNENKQSTIKSDSDSDDQPLKKTSESFPATMLTQGTDSDSDVNDHIPLRKVLKKQIISSDED</sequence>
<dbReference type="PANTHER" id="PTHR22940:SF4">
    <property type="entry name" value="PROTEIN TIMELESS HOMOLOG"/>
    <property type="match status" value="1"/>
</dbReference>
<dbReference type="GO" id="GO:0000076">
    <property type="term" value="P:DNA replication checkpoint signaling"/>
    <property type="evidence" value="ECO:0007669"/>
    <property type="project" value="TreeGrafter"/>
</dbReference>
<dbReference type="GO" id="GO:0003677">
    <property type="term" value="F:DNA binding"/>
    <property type="evidence" value="ECO:0007669"/>
    <property type="project" value="TreeGrafter"/>
</dbReference>
<reference evidence="4 5" key="1">
    <citation type="journal article" date="2013" name="Nature">
        <title>Insights into bilaterian evolution from three spiralian genomes.</title>
        <authorList>
            <person name="Simakov O."/>
            <person name="Marletaz F."/>
            <person name="Cho S.J."/>
            <person name="Edsinger-Gonzales E."/>
            <person name="Havlak P."/>
            <person name="Hellsten U."/>
            <person name="Kuo D.H."/>
            <person name="Larsson T."/>
            <person name="Lv J."/>
            <person name="Arendt D."/>
            <person name="Savage R."/>
            <person name="Osoegawa K."/>
            <person name="de Jong P."/>
            <person name="Grimwood J."/>
            <person name="Chapman J.A."/>
            <person name="Shapiro H."/>
            <person name="Aerts A."/>
            <person name="Otillar R.P."/>
            <person name="Terry A.Y."/>
            <person name="Boore J.L."/>
            <person name="Grigoriev I.V."/>
            <person name="Lindberg D.R."/>
            <person name="Seaver E.C."/>
            <person name="Weisblat D.A."/>
            <person name="Putnam N.H."/>
            <person name="Rokhsar D.S."/>
        </authorList>
    </citation>
    <scope>NUCLEOTIDE SEQUENCE [LARGE SCALE GENOMIC DNA]</scope>
</reference>
<organism evidence="4 5">
    <name type="scientific">Lottia gigantea</name>
    <name type="common">Giant owl limpet</name>
    <dbReference type="NCBI Taxonomy" id="225164"/>
    <lineage>
        <taxon>Eukaryota</taxon>
        <taxon>Metazoa</taxon>
        <taxon>Spiralia</taxon>
        <taxon>Lophotrochozoa</taxon>
        <taxon>Mollusca</taxon>
        <taxon>Gastropoda</taxon>
        <taxon>Patellogastropoda</taxon>
        <taxon>Lottioidea</taxon>
        <taxon>Lottiidae</taxon>
        <taxon>Lottia</taxon>
    </lineage>
</organism>
<dbReference type="Proteomes" id="UP000030746">
    <property type="component" value="Unassembled WGS sequence"/>
</dbReference>
<evidence type="ECO:0000313" key="4">
    <source>
        <dbReference type="EMBL" id="ESP02891.1"/>
    </source>
</evidence>
<dbReference type="GO" id="GO:0006281">
    <property type="term" value="P:DNA repair"/>
    <property type="evidence" value="ECO:0007669"/>
    <property type="project" value="TreeGrafter"/>
</dbReference>
<name>V4B5T0_LOTGI</name>
<feature type="region of interest" description="Disordered" evidence="2">
    <location>
        <begin position="363"/>
        <end position="449"/>
    </location>
</feature>
<accession>V4B5T0</accession>
<comment type="similarity">
    <text evidence="1">Belongs to the timeless family.</text>
</comment>
<dbReference type="EMBL" id="KB200129">
    <property type="protein sequence ID" value="ESP02891.1"/>
    <property type="molecule type" value="Genomic_DNA"/>
</dbReference>
<dbReference type="KEGG" id="lgi:LOTGIDRAFT_230389"/>
<feature type="compositionally biased region" description="Basic and acidic residues" evidence="2">
    <location>
        <begin position="653"/>
        <end position="663"/>
    </location>
</feature>
<proteinExistence type="inferred from homology"/>
<protein>
    <recommendedName>
        <fullName evidence="3">Timeless C-terminal domain-containing protein</fullName>
    </recommendedName>
</protein>
<dbReference type="CTD" id="20248281"/>
<feature type="region of interest" description="Disordered" evidence="2">
    <location>
        <begin position="564"/>
        <end position="789"/>
    </location>
</feature>
<feature type="compositionally biased region" description="Basic and acidic residues" evidence="2">
    <location>
        <begin position="704"/>
        <end position="715"/>
    </location>
</feature>